<sequence length="91" mass="10256">MQDLLNKKLKKFKKYYADNIFLSIRVRSAKASIPGPDGLYQKLDNVILTSSLRPPSPMTIPINNNNERTKSVDHLRTLVNETVPKTSTPSS</sequence>
<organism evidence="1 2">
    <name type="scientific">Adineta steineri</name>
    <dbReference type="NCBI Taxonomy" id="433720"/>
    <lineage>
        <taxon>Eukaryota</taxon>
        <taxon>Metazoa</taxon>
        <taxon>Spiralia</taxon>
        <taxon>Gnathifera</taxon>
        <taxon>Rotifera</taxon>
        <taxon>Eurotatoria</taxon>
        <taxon>Bdelloidea</taxon>
        <taxon>Adinetida</taxon>
        <taxon>Adinetidae</taxon>
        <taxon>Adineta</taxon>
    </lineage>
</organism>
<dbReference type="AlphaFoldDB" id="A0A820KTC5"/>
<evidence type="ECO:0000313" key="1">
    <source>
        <dbReference type="EMBL" id="CAF4346302.1"/>
    </source>
</evidence>
<evidence type="ECO:0000313" key="2">
    <source>
        <dbReference type="Proteomes" id="UP000663868"/>
    </source>
</evidence>
<name>A0A820KTC5_9BILA</name>
<feature type="non-terminal residue" evidence="1">
    <location>
        <position position="91"/>
    </location>
</feature>
<protein>
    <submittedName>
        <fullName evidence="1">Uncharacterized protein</fullName>
    </submittedName>
</protein>
<gene>
    <name evidence="1" type="ORF">KXQ929_LOCUS48005</name>
</gene>
<reference evidence="1" key="1">
    <citation type="submission" date="2021-02" db="EMBL/GenBank/DDBJ databases">
        <authorList>
            <person name="Nowell W R."/>
        </authorList>
    </citation>
    <scope>NUCLEOTIDE SEQUENCE</scope>
</reference>
<comment type="caution">
    <text evidence="1">The sequence shown here is derived from an EMBL/GenBank/DDBJ whole genome shotgun (WGS) entry which is preliminary data.</text>
</comment>
<dbReference type="Proteomes" id="UP000663868">
    <property type="component" value="Unassembled WGS sequence"/>
</dbReference>
<proteinExistence type="predicted"/>
<dbReference type="EMBL" id="CAJOBB010018168">
    <property type="protein sequence ID" value="CAF4346302.1"/>
    <property type="molecule type" value="Genomic_DNA"/>
</dbReference>
<accession>A0A820KTC5</accession>